<feature type="compositionally biased region" description="Basic and acidic residues" evidence="8">
    <location>
        <begin position="793"/>
        <end position="805"/>
    </location>
</feature>
<feature type="region of interest" description="Disordered" evidence="8">
    <location>
        <begin position="1250"/>
        <end position="1272"/>
    </location>
</feature>
<accession>A0A4S4M7X4</accession>
<dbReference type="GO" id="GO:0004460">
    <property type="term" value="F:L-lactate dehydrogenase (cytochrome) activity"/>
    <property type="evidence" value="ECO:0007669"/>
    <property type="project" value="TreeGrafter"/>
</dbReference>
<dbReference type="GO" id="GO:0020037">
    <property type="term" value="F:heme binding"/>
    <property type="evidence" value="ECO:0007669"/>
    <property type="project" value="InterPro"/>
</dbReference>
<evidence type="ECO:0000256" key="4">
    <source>
        <dbReference type="ARBA" id="ARBA00022833"/>
    </source>
</evidence>
<feature type="domain" description="LIM zinc-binding" evidence="10">
    <location>
        <begin position="1075"/>
        <end position="1152"/>
    </location>
</feature>
<dbReference type="InterPro" id="IPR000262">
    <property type="entry name" value="FMN-dep_DH"/>
</dbReference>
<feature type="compositionally biased region" description="Polar residues" evidence="8">
    <location>
        <begin position="569"/>
        <end position="606"/>
    </location>
</feature>
<name>A0A4S4M7X4_9AGAM</name>
<feature type="transmembrane region" description="Helical" evidence="9">
    <location>
        <begin position="1525"/>
        <end position="1547"/>
    </location>
</feature>
<evidence type="ECO:0000313" key="14">
    <source>
        <dbReference type="Proteomes" id="UP000310158"/>
    </source>
</evidence>
<organism evidence="13 14">
    <name type="scientific">Bondarzewia mesenterica</name>
    <dbReference type="NCBI Taxonomy" id="1095465"/>
    <lineage>
        <taxon>Eukaryota</taxon>
        <taxon>Fungi</taxon>
        <taxon>Dikarya</taxon>
        <taxon>Basidiomycota</taxon>
        <taxon>Agaricomycotina</taxon>
        <taxon>Agaricomycetes</taxon>
        <taxon>Russulales</taxon>
        <taxon>Bondarzewiaceae</taxon>
        <taxon>Bondarzewia</taxon>
    </lineage>
</organism>
<sequence length="2376" mass="257810">MTSWTLKEVARHNTPSSCWVVINNKVYDVTNFLPEHPGGQQVILRHAGCDATNAYDPIHPLGTLEKYLPPAKHLGPLTAHDVELISEQAAGRTKSRDEERVEKAQLEKPALSRMLNVRDLENVARQVLPFKALSYYSSAADDEITYLENERAFSRFFFHPRVLRSVSRCDPSTTILGYRSSIPVFVCGAALARLGHPLGEINITRGAYSTGIIQMVSHNASFSSGQIAEARSSVEQTLFFQLYKRKNDHAAEERVKEVERQGYKAIFLTVDAIVAGNRERDIRAPYVLDDIESTGAEDKMAGEMSRKEQDDAKEEQEEADNFGGTAGLLLADHDVDMTWEKANHTLATKGHKAPYCFERRAMSRTAEAGVDGILLSNHGGRQLEYALPPIELLYRLRKQQPYIFHQLEVYIDGGIRRGTDVLKALCLGAKAVGMGRPFLYAQSAYGEAGVVKVVRILHREIVAGMRLLGAANVEELIPDMVRTLFSVPLFNMGFCRRCGDIVTGPKCKCGGTAVAPVVQWNNGASKNSITDRWSQTYTQEKPSARTRSATTDILPATTSTPPARRFPRPQSSIGSRISEHITSTTEPRPSSPLKHSSSFLDNPSSNILPSPYTSELSKVYGSVLQTKESLESYHCHICSAIFPPDATIYPDPTDVSGTRFMCRACFIINGGSRGDCPSCHRPVLILKSEGSFVENAGKVWHKKCFQCVGCGKNIGDNPMVDLLGHPSCGDCFDTCLNRTNDSPRRYDSPNRHDSLTAMDQKDEGDHLGGLKGGRNRESTPTIEELEQTLGIIKSRESTPIRESIRPRSNIGRSTPIKDFPSTTPVLSRYSDREEGSGIDLRRNITDSSPGSSSLSKSQQRVHATEDGNPVRRSYNRFKTPESDEGGVRSNNGSRRLSGSPKPTQEAIEEMKRRFLRQAGSPAPEREGIDYASSTLTSSIATVSPSSRKASPASRIPVRTPDSSDRPTLRSRSSASSLRQDAEFSESPVPFTPDLLSDFSDSNTQSSVSSSPPSYSPPSRRDADIVEPSKLPMFATKIPTHYTGETIKSTYSLSTAPTSVLAIQKGNASSGPASDAKCAKCALPLFSVNGGGRYVTVPEPSSTGAAPRTYHTDCFRCRICDGIFEEKEKGQAVFIRGVRGACHLDCAPAEKTTKRTHNTSTSYVPPAIIATAPPSSTTKALSTSTSSPYSSSRYTVPLPSASATSTSFPRFGSSTSCPGCHQSVSPMERGVVPGPQGSRWHAACLICGGQEAKGRGGRRKDNMPGCGKKLDSSAKRDTEEGGVWCRECLLLLPASLRSPQSSPTRATQLKPSHTGTSTVSTGPFGRIAPQHTGGTTIARQFTGLSGGYEGILSRQLTGGGLSPTRQLSSNPSKPIGRQLTGGSAAGGMIRARSKSVIGMRDEGRAVVKGSLRIIRAYDIVRFISLIVILSSFVLHPHLFYSSKLPVLQRRPGIGPLSFVHSQWALLPLLPGFLRSWGSLGFELSFDHRLVPRCPVMSVQSSVSWLLSLYTFPSTLRLSDSNAIDHILADIPVFSIGLLGFGTLTFFLAMKKIDWALLFLFTSVLLAFFAAILDLVQGLVRGRVSRKGLNVNSVVPFILAREVLFAVATSVRFLFFWVYVAQPPPGEFVTLTRENQRQSFLALGSNRQSMHSGAWSRWGVVGWILKWLLLPLSIAIGVLQILWRIVHAFHKVGVIYEVEGTMEITVSAIFIIKLMLNTLIASTPSRWKTLSRYSIMIFALLINMGIGIGNIIYFAFSESTAGRFLLAIEEYLIIVFLLISTSKNSAPPKERPPSESKRASSFQGLRIRSRESALAAIGADEDLAPPQPDQLARASHVSSASRLSSWLGTRAQGLAGRTRPALEHDEMRLWNEDEAERGFSPAISEKGATAISYEPSPVTEEAKQSARWQDPVYTTVMAESPWLAEKVSIKPTTTGQAQSSHVIDSTEDRPVIQPEDFAARPVSAVPSTIPSYYVREVASVSPLTVPNFPGQFAREGSTPSPIYGLTGTMRGGRFSPIVESRPFTEPDLSSTRSSGFEALLREQSELEKSIAALKLFAPGVDERDSQTPSSVDRNSAAVLVSRQALESASLKSDFSLSNFPQPPLARQSTQTIRQVSDTSSRSDGTTGVGRNSVIHPLTPPRIPVAIAESTTRQSLPESTRDSAETTTEISRSTRLDSGGTQYDVTSFIGGLTTDPRGPGHNRANSQLSPVRDSPSDSEPESASPATIVTVSRQVSNAQVAQTMVLPRSASRSPPAPQELDSSASPAADAGGFTADVADSSTMATSGDTVNNASSRGYTPSPTAQLTSPPTAYARVRGLRVGGRVGLPPRPNQWTISAPRAQIVEDSAFERPRPAPLMLQPTTSVYAGSANTEVIGGAR</sequence>
<keyword evidence="2" id="KW-0349">Heme</keyword>
<dbReference type="PROSITE" id="PS50023">
    <property type="entry name" value="LIM_DOMAIN_2"/>
    <property type="match status" value="2"/>
</dbReference>
<dbReference type="SUPFAM" id="SSF51395">
    <property type="entry name" value="FMN-linked oxidoreductases"/>
    <property type="match status" value="1"/>
</dbReference>
<gene>
    <name evidence="13" type="ORF">EW146_g603</name>
</gene>
<keyword evidence="9" id="KW-0472">Membrane</keyword>
<dbReference type="Gene3D" id="2.10.110.10">
    <property type="entry name" value="Cysteine Rich Protein"/>
    <property type="match status" value="3"/>
</dbReference>
<dbReference type="Pfam" id="PF00412">
    <property type="entry name" value="LIM"/>
    <property type="match status" value="1"/>
</dbReference>
<dbReference type="PROSITE" id="PS50255">
    <property type="entry name" value="CYTOCHROME_B5_2"/>
    <property type="match status" value="1"/>
</dbReference>
<dbReference type="OrthoDB" id="1112565at2759"/>
<feature type="region of interest" description="Disordered" evidence="8">
    <location>
        <begin position="1296"/>
        <end position="1330"/>
    </location>
</feature>
<feature type="compositionally biased region" description="Low complexity" evidence="8">
    <location>
        <begin position="2113"/>
        <end position="2128"/>
    </location>
</feature>
<dbReference type="Gene3D" id="3.20.20.70">
    <property type="entry name" value="Aldolase class I"/>
    <property type="match status" value="1"/>
</dbReference>
<dbReference type="CDD" id="cd08368">
    <property type="entry name" value="LIM"/>
    <property type="match status" value="1"/>
</dbReference>
<evidence type="ECO:0000259" key="10">
    <source>
        <dbReference type="PROSITE" id="PS50023"/>
    </source>
</evidence>
<keyword evidence="7" id="KW-0440">LIM domain</keyword>
<proteinExistence type="predicted"/>
<feature type="transmembrane region" description="Helical" evidence="9">
    <location>
        <begin position="1702"/>
        <end position="1719"/>
    </location>
</feature>
<feature type="domain" description="FMN hydroxy acid dehydrogenase" evidence="12">
    <location>
        <begin position="109"/>
        <end position="486"/>
    </location>
</feature>
<keyword evidence="6" id="KW-0408">Iron</keyword>
<keyword evidence="9" id="KW-1133">Transmembrane helix</keyword>
<keyword evidence="4 7" id="KW-0862">Zinc</keyword>
<dbReference type="FunFam" id="3.10.120.10:FF:000009">
    <property type="entry name" value="Cytochrome b2, mitochondrial, putative"/>
    <property type="match status" value="1"/>
</dbReference>
<evidence type="ECO:0000256" key="8">
    <source>
        <dbReference type="SAM" id="MobiDB-lite"/>
    </source>
</evidence>
<evidence type="ECO:0000256" key="9">
    <source>
        <dbReference type="SAM" id="Phobius"/>
    </source>
</evidence>
<dbReference type="InterPro" id="IPR001199">
    <property type="entry name" value="Cyt_B5-like_heme/steroid-bd"/>
</dbReference>
<dbReference type="Pfam" id="PF01070">
    <property type="entry name" value="FMN_dh"/>
    <property type="match status" value="1"/>
</dbReference>
<dbReference type="InterPro" id="IPR013785">
    <property type="entry name" value="Aldolase_TIM"/>
</dbReference>
<evidence type="ECO:0000259" key="11">
    <source>
        <dbReference type="PROSITE" id="PS50255"/>
    </source>
</evidence>
<dbReference type="GO" id="GO:0006089">
    <property type="term" value="P:lactate metabolic process"/>
    <property type="evidence" value="ECO:0007669"/>
    <property type="project" value="TreeGrafter"/>
</dbReference>
<evidence type="ECO:0000256" key="6">
    <source>
        <dbReference type="ARBA" id="ARBA00023004"/>
    </source>
</evidence>
<dbReference type="InterPro" id="IPR018506">
    <property type="entry name" value="Cyt_B5_heme-BS"/>
</dbReference>
<feature type="transmembrane region" description="Helical" evidence="9">
    <location>
        <begin position="1553"/>
        <end position="1574"/>
    </location>
</feature>
<feature type="region of interest" description="Disordered" evidence="8">
    <location>
        <begin position="295"/>
        <end position="319"/>
    </location>
</feature>
<feature type="compositionally biased region" description="Basic and acidic residues" evidence="8">
    <location>
        <begin position="1786"/>
        <end position="1796"/>
    </location>
</feature>
<comment type="caution">
    <text evidence="13">The sequence shown here is derived from an EMBL/GenBank/DDBJ whole genome shotgun (WGS) entry which is preliminary data.</text>
</comment>
<feature type="compositionally biased region" description="Low complexity" evidence="8">
    <location>
        <begin position="969"/>
        <end position="978"/>
    </location>
</feature>
<evidence type="ECO:0000256" key="3">
    <source>
        <dbReference type="ARBA" id="ARBA00022723"/>
    </source>
</evidence>
<feature type="domain" description="LIM zinc-binding" evidence="10">
    <location>
        <begin position="674"/>
        <end position="738"/>
    </location>
</feature>
<dbReference type="InterPro" id="IPR008259">
    <property type="entry name" value="FMN_hydac_DH_AS"/>
</dbReference>
<dbReference type="PANTHER" id="PTHR10578:SF101">
    <property type="entry name" value="L-LACTATE DEHYDROGENASE (CYTOCHROME B2)"/>
    <property type="match status" value="1"/>
</dbReference>
<evidence type="ECO:0000313" key="13">
    <source>
        <dbReference type="EMBL" id="THH20847.1"/>
    </source>
</evidence>
<feature type="compositionally biased region" description="Basic and acidic residues" evidence="8">
    <location>
        <begin position="296"/>
        <end position="310"/>
    </location>
</feature>
<evidence type="ECO:0000259" key="12">
    <source>
        <dbReference type="PROSITE" id="PS51349"/>
    </source>
</evidence>
<feature type="region of interest" description="Disordered" evidence="8">
    <location>
        <begin position="531"/>
        <end position="606"/>
    </location>
</feature>
<feature type="compositionally biased region" description="Low complexity" evidence="8">
    <location>
        <begin position="2258"/>
        <end position="2267"/>
    </location>
</feature>
<dbReference type="GO" id="GO:0046872">
    <property type="term" value="F:metal ion binding"/>
    <property type="evidence" value="ECO:0007669"/>
    <property type="project" value="UniProtKB-KW"/>
</dbReference>
<feature type="transmembrane region" description="Helical" evidence="9">
    <location>
        <begin position="1595"/>
        <end position="1618"/>
    </location>
</feature>
<feature type="region of interest" description="Disordered" evidence="8">
    <location>
        <begin position="1885"/>
        <end position="1904"/>
    </location>
</feature>
<dbReference type="PROSITE" id="PS00191">
    <property type="entry name" value="CYTOCHROME_B5_1"/>
    <property type="match status" value="1"/>
</dbReference>
<feature type="region of interest" description="Disordered" evidence="8">
    <location>
        <begin position="2243"/>
        <end position="2306"/>
    </location>
</feature>
<dbReference type="Pfam" id="PF00173">
    <property type="entry name" value="Cyt-b5"/>
    <property type="match status" value="1"/>
</dbReference>
<keyword evidence="9" id="KW-0812">Transmembrane</keyword>
<feature type="region of interest" description="Disordered" evidence="8">
    <location>
        <begin position="1358"/>
        <end position="1382"/>
    </location>
</feature>
<feature type="compositionally biased region" description="Polar residues" evidence="8">
    <location>
        <begin position="2146"/>
        <end position="2155"/>
    </location>
</feature>
<feature type="transmembrane region" description="Helical" evidence="9">
    <location>
        <begin position="1731"/>
        <end position="1754"/>
    </location>
</feature>
<feature type="transmembrane region" description="Helical" evidence="9">
    <location>
        <begin position="1658"/>
        <end position="1681"/>
    </location>
</feature>
<dbReference type="EMBL" id="SGPL01000013">
    <property type="protein sequence ID" value="THH20847.1"/>
    <property type="molecule type" value="Genomic_DNA"/>
</dbReference>
<protein>
    <submittedName>
        <fullName evidence="13">Uncharacterized protein</fullName>
    </submittedName>
</protein>
<evidence type="ECO:0000256" key="7">
    <source>
        <dbReference type="PROSITE-ProRule" id="PRU00125"/>
    </source>
</evidence>
<feature type="region of interest" description="Disordered" evidence="8">
    <location>
        <begin position="742"/>
        <end position="904"/>
    </location>
</feature>
<dbReference type="PROSITE" id="PS00557">
    <property type="entry name" value="FMN_HYDROXY_ACID_DH_1"/>
    <property type="match status" value="1"/>
</dbReference>
<dbReference type="PROSITE" id="PS00478">
    <property type="entry name" value="LIM_DOMAIN_1"/>
    <property type="match status" value="1"/>
</dbReference>
<feature type="region of interest" description="Disordered" evidence="8">
    <location>
        <begin position="2091"/>
        <end position="2223"/>
    </location>
</feature>
<keyword evidence="14" id="KW-1185">Reference proteome</keyword>
<dbReference type="GO" id="GO:0030695">
    <property type="term" value="F:GTPase regulator activity"/>
    <property type="evidence" value="ECO:0007669"/>
    <property type="project" value="UniProtKB-ARBA"/>
</dbReference>
<feature type="compositionally biased region" description="Basic and acidic residues" evidence="8">
    <location>
        <begin position="829"/>
        <end position="844"/>
    </location>
</feature>
<dbReference type="PROSITE" id="PS51349">
    <property type="entry name" value="FMN_HYDROXY_ACID_DH_2"/>
    <property type="match status" value="1"/>
</dbReference>
<feature type="region of interest" description="Disordered" evidence="8">
    <location>
        <begin position="939"/>
        <end position="1026"/>
    </location>
</feature>
<feature type="compositionally biased region" description="Basic and acidic residues" evidence="8">
    <location>
        <begin position="742"/>
        <end position="768"/>
    </location>
</feature>
<dbReference type="InterPro" id="IPR036400">
    <property type="entry name" value="Cyt_B5-like_heme/steroid_sf"/>
</dbReference>
<keyword evidence="3 7" id="KW-0479">Metal-binding</keyword>
<comment type="cofactor">
    <cofactor evidence="1">
        <name>FMN</name>
        <dbReference type="ChEBI" id="CHEBI:58210"/>
    </cofactor>
</comment>
<dbReference type="PANTHER" id="PTHR10578">
    <property type="entry name" value="S -2-HYDROXY-ACID OXIDASE-RELATED"/>
    <property type="match status" value="1"/>
</dbReference>
<feature type="compositionally biased region" description="Polar residues" evidence="8">
    <location>
        <begin position="1362"/>
        <end position="1371"/>
    </location>
</feature>
<feature type="compositionally biased region" description="Low complexity" evidence="8">
    <location>
        <begin position="887"/>
        <end position="899"/>
    </location>
</feature>
<feature type="compositionally biased region" description="Polar residues" evidence="8">
    <location>
        <begin position="2276"/>
        <end position="2306"/>
    </location>
</feature>
<dbReference type="SUPFAM" id="SSF55856">
    <property type="entry name" value="Cytochrome b5-like heme/steroid binding domain"/>
    <property type="match status" value="1"/>
</dbReference>
<feature type="compositionally biased region" description="Polar residues" evidence="8">
    <location>
        <begin position="1296"/>
        <end position="1320"/>
    </location>
</feature>
<feature type="compositionally biased region" description="Low complexity" evidence="8">
    <location>
        <begin position="943"/>
        <end position="954"/>
    </location>
</feature>
<dbReference type="Proteomes" id="UP000310158">
    <property type="component" value="Unassembled WGS sequence"/>
</dbReference>
<evidence type="ECO:0000256" key="2">
    <source>
        <dbReference type="ARBA" id="ARBA00022617"/>
    </source>
</evidence>
<feature type="compositionally biased region" description="Low complexity" evidence="8">
    <location>
        <begin position="996"/>
        <end position="1012"/>
    </location>
</feature>
<feature type="compositionally biased region" description="Low complexity" evidence="8">
    <location>
        <begin position="847"/>
        <end position="857"/>
    </location>
</feature>
<keyword evidence="5" id="KW-0560">Oxidoreductase</keyword>
<feature type="domain" description="Cytochrome b5 heme-binding" evidence="11">
    <location>
        <begin position="1"/>
        <end position="78"/>
    </location>
</feature>
<dbReference type="SMART" id="SM01117">
    <property type="entry name" value="Cyt-b5"/>
    <property type="match status" value="1"/>
</dbReference>
<dbReference type="Gene3D" id="3.10.120.10">
    <property type="entry name" value="Cytochrome b5-like heme/steroid binding domain"/>
    <property type="match status" value="1"/>
</dbReference>
<feature type="region of interest" description="Disordered" evidence="8">
    <location>
        <begin position="1155"/>
        <end position="1194"/>
    </location>
</feature>
<evidence type="ECO:0000256" key="5">
    <source>
        <dbReference type="ARBA" id="ARBA00023002"/>
    </source>
</evidence>
<dbReference type="InterPro" id="IPR001781">
    <property type="entry name" value="Znf_LIM"/>
</dbReference>
<dbReference type="InterPro" id="IPR037396">
    <property type="entry name" value="FMN_HAD"/>
</dbReference>
<dbReference type="SMART" id="SM00132">
    <property type="entry name" value="LIM"/>
    <property type="match status" value="3"/>
</dbReference>
<feature type="region of interest" description="Disordered" evidence="8">
    <location>
        <begin position="1782"/>
        <end position="1802"/>
    </location>
</feature>
<evidence type="ECO:0000256" key="1">
    <source>
        <dbReference type="ARBA" id="ARBA00001917"/>
    </source>
</evidence>
<feature type="compositionally biased region" description="Polar residues" evidence="8">
    <location>
        <begin position="531"/>
        <end position="561"/>
    </location>
</feature>
<reference evidence="13 14" key="1">
    <citation type="submission" date="2019-02" db="EMBL/GenBank/DDBJ databases">
        <title>Genome sequencing of the rare red list fungi Bondarzewia mesenterica.</title>
        <authorList>
            <person name="Buettner E."/>
            <person name="Kellner H."/>
        </authorList>
    </citation>
    <scope>NUCLEOTIDE SEQUENCE [LARGE SCALE GENOMIC DNA]</scope>
    <source>
        <strain evidence="13 14">DSM 108281</strain>
    </source>
</reference>
<feature type="compositionally biased region" description="Low complexity" evidence="8">
    <location>
        <begin position="1164"/>
        <end position="1194"/>
    </location>
</feature>